<organism evidence="2 3">
    <name type="scientific">Sulfuracidifex tepidarius</name>
    <dbReference type="NCBI Taxonomy" id="1294262"/>
    <lineage>
        <taxon>Archaea</taxon>
        <taxon>Thermoproteota</taxon>
        <taxon>Thermoprotei</taxon>
        <taxon>Sulfolobales</taxon>
        <taxon>Sulfolobaceae</taxon>
        <taxon>Sulfuracidifex</taxon>
    </lineage>
</organism>
<evidence type="ECO:0000256" key="1">
    <source>
        <dbReference type="SAM" id="MobiDB-lite"/>
    </source>
</evidence>
<sequence>MVGKRHTHTAESYNSYSSPTCPDWLGTEAVNRSRRTQATA</sequence>
<gene>
    <name evidence="2" type="ORF">IC007_0737</name>
</gene>
<name>A0A510E177_9CREN</name>
<feature type="region of interest" description="Disordered" evidence="1">
    <location>
        <begin position="1"/>
        <end position="40"/>
    </location>
</feature>
<dbReference type="Proteomes" id="UP000325030">
    <property type="component" value="Chromosome"/>
</dbReference>
<accession>A0A510E177</accession>
<evidence type="ECO:0000313" key="3">
    <source>
        <dbReference type="Proteomes" id="UP000325030"/>
    </source>
</evidence>
<proteinExistence type="predicted"/>
<evidence type="ECO:0000313" key="2">
    <source>
        <dbReference type="EMBL" id="BBG26232.1"/>
    </source>
</evidence>
<feature type="compositionally biased region" description="Polar residues" evidence="1">
    <location>
        <begin position="10"/>
        <end position="20"/>
    </location>
</feature>
<reference evidence="3" key="1">
    <citation type="submission" date="2018-09" db="EMBL/GenBank/DDBJ databases">
        <title>Complete Genome Sequencing of Sulfolobus sp. JCM 16834.</title>
        <authorList>
            <person name="Kato S."/>
            <person name="Itoh T."/>
            <person name="Ohkuma M."/>
        </authorList>
    </citation>
    <scope>NUCLEOTIDE SEQUENCE [LARGE SCALE GENOMIC DNA]</scope>
    <source>
        <strain evidence="3">IC-007</strain>
    </source>
</reference>
<dbReference type="EMBL" id="AP018930">
    <property type="protein sequence ID" value="BBG26232.1"/>
    <property type="molecule type" value="Genomic_DNA"/>
</dbReference>
<protein>
    <submittedName>
        <fullName evidence="2">Uncharacterized protein</fullName>
    </submittedName>
</protein>
<dbReference type="AlphaFoldDB" id="A0A510E177"/>